<dbReference type="AlphaFoldDB" id="A0A9X3SUP5"/>
<dbReference type="PANTHER" id="PTHR34293">
    <property type="entry name" value="HTH-TYPE TRANSCRIPTIONAL REGULATOR TRMBL2"/>
    <property type="match status" value="1"/>
</dbReference>
<dbReference type="EMBL" id="JAVDYD010000001">
    <property type="protein sequence ID" value="MDR7341157.1"/>
    <property type="molecule type" value="Genomic_DNA"/>
</dbReference>
<dbReference type="InterPro" id="IPR000792">
    <property type="entry name" value="Tscrpt_reg_LuxR_C"/>
</dbReference>
<keyword evidence="3" id="KW-0238">DNA-binding</keyword>
<organism evidence="2 4">
    <name type="scientific">Glycomyces lechevalierae</name>
    <dbReference type="NCBI Taxonomy" id="256034"/>
    <lineage>
        <taxon>Bacteria</taxon>
        <taxon>Bacillati</taxon>
        <taxon>Actinomycetota</taxon>
        <taxon>Actinomycetes</taxon>
        <taxon>Glycomycetales</taxon>
        <taxon>Glycomycetaceae</taxon>
        <taxon>Glycomyces</taxon>
    </lineage>
</organism>
<evidence type="ECO:0000313" key="5">
    <source>
        <dbReference type="Proteomes" id="UP001183604"/>
    </source>
</evidence>
<dbReference type="PANTHER" id="PTHR34293:SF1">
    <property type="entry name" value="HTH-TYPE TRANSCRIPTIONAL REGULATOR TRMBL2"/>
    <property type="match status" value="1"/>
</dbReference>
<accession>A0A9X3SUP5</accession>
<feature type="domain" description="HTH luxR-type" evidence="1">
    <location>
        <begin position="259"/>
        <end position="324"/>
    </location>
</feature>
<dbReference type="GO" id="GO:0003677">
    <property type="term" value="F:DNA binding"/>
    <property type="evidence" value="ECO:0007669"/>
    <property type="project" value="UniProtKB-KW"/>
</dbReference>
<dbReference type="SUPFAM" id="SSF46894">
    <property type="entry name" value="C-terminal effector domain of the bipartite response regulators"/>
    <property type="match status" value="1"/>
</dbReference>
<dbReference type="SMART" id="SM00421">
    <property type="entry name" value="HTH_LUXR"/>
    <property type="match status" value="1"/>
</dbReference>
<proteinExistence type="predicted"/>
<dbReference type="CDD" id="cd06170">
    <property type="entry name" value="LuxR_C_like"/>
    <property type="match status" value="1"/>
</dbReference>
<dbReference type="PROSITE" id="PS50043">
    <property type="entry name" value="HTH_LUXR_2"/>
    <property type="match status" value="1"/>
</dbReference>
<gene>
    <name evidence="3" type="ORF">J2S69_004876</name>
    <name evidence="2" type="ORF">O2L01_02550</name>
</gene>
<dbReference type="Gene3D" id="1.10.10.10">
    <property type="entry name" value="Winged helix-like DNA-binding domain superfamily/Winged helix DNA-binding domain"/>
    <property type="match status" value="1"/>
</dbReference>
<reference evidence="3 5" key="2">
    <citation type="submission" date="2023-07" db="EMBL/GenBank/DDBJ databases">
        <title>Sequencing the genomes of 1000 actinobacteria strains.</title>
        <authorList>
            <person name="Klenk H.-P."/>
        </authorList>
    </citation>
    <scope>NUCLEOTIDE SEQUENCE [LARGE SCALE GENOMIC DNA]</scope>
    <source>
        <strain evidence="3 5">DSM 44724</strain>
    </source>
</reference>
<name>A0A9X3SUP5_9ACTN</name>
<keyword evidence="5" id="KW-1185">Reference proteome</keyword>
<evidence type="ECO:0000313" key="3">
    <source>
        <dbReference type="EMBL" id="MDR7341157.1"/>
    </source>
</evidence>
<dbReference type="InterPro" id="IPR036388">
    <property type="entry name" value="WH-like_DNA-bd_sf"/>
</dbReference>
<dbReference type="EMBL" id="JAPZVQ010000001">
    <property type="protein sequence ID" value="MDA1383852.1"/>
    <property type="molecule type" value="Genomic_DNA"/>
</dbReference>
<dbReference type="Proteomes" id="UP001183604">
    <property type="component" value="Unassembled WGS sequence"/>
</dbReference>
<dbReference type="RefSeq" id="WP_270120165.1">
    <property type="nucleotide sequence ID" value="NZ_BAAAOM010000001.1"/>
</dbReference>
<evidence type="ECO:0000313" key="2">
    <source>
        <dbReference type="EMBL" id="MDA1383852.1"/>
    </source>
</evidence>
<dbReference type="GO" id="GO:0006355">
    <property type="term" value="P:regulation of DNA-templated transcription"/>
    <property type="evidence" value="ECO:0007669"/>
    <property type="project" value="InterPro"/>
</dbReference>
<dbReference type="Proteomes" id="UP001145799">
    <property type="component" value="Unassembled WGS sequence"/>
</dbReference>
<protein>
    <submittedName>
        <fullName evidence="3">DNA-binding CsgD family transcriptional regulator</fullName>
    </submittedName>
    <submittedName>
        <fullName evidence="2">Helix-turn-helix transcriptional regulator</fullName>
    </submittedName>
</protein>
<reference evidence="2" key="1">
    <citation type="submission" date="2022-12" db="EMBL/GenBank/DDBJ databases">
        <title>Gycomyces niveus sp.nov., a novel actinomycete isolated from soil in Shouguang.</title>
        <authorList>
            <person name="Yang X."/>
        </authorList>
    </citation>
    <scope>NUCLEOTIDE SEQUENCE</scope>
    <source>
        <strain evidence="2">DSM 44724</strain>
    </source>
</reference>
<dbReference type="InterPro" id="IPR016032">
    <property type="entry name" value="Sig_transdc_resp-reg_C-effctor"/>
</dbReference>
<dbReference type="InterPro" id="IPR051797">
    <property type="entry name" value="TrmB-like"/>
</dbReference>
<dbReference type="Pfam" id="PF00196">
    <property type="entry name" value="GerE"/>
    <property type="match status" value="1"/>
</dbReference>
<comment type="caution">
    <text evidence="2">The sequence shown here is derived from an EMBL/GenBank/DDBJ whole genome shotgun (WGS) entry which is preliminary data.</text>
</comment>
<evidence type="ECO:0000313" key="4">
    <source>
        <dbReference type="Proteomes" id="UP001145799"/>
    </source>
</evidence>
<sequence>MDRTTTADDAAAQSVYRHMRLEGATLEQAVERAGLPLAETPRIRARLAGLGLLDPAAEVATDAAAALSRMLDDGRDRLAEALRAVAEHQNDALTLATGYLGTALQATGAAVEIMPKDDRFRLRMETLLEHAAATTRTELVAMHPNAVWDERYFGVALERTRRQRERGVEIRTLYSQQTLRDASLRDYMRRKAALGMRIRAAPITPIRMLVYDRELAIVDAPRDADIGAIVIRDRLLAEPLVEFFEYCWITASDLDDVVGSADESGLTDQQRAVLRLLASGAKDEAIARGLEISVRTVTRIVAELSAQLGAASRFQAGVKAARLGWLD</sequence>
<evidence type="ECO:0000259" key="1">
    <source>
        <dbReference type="PROSITE" id="PS50043"/>
    </source>
</evidence>